<sequence length="16" mass="1838">MAALSRTSFPRRKGYP</sequence>
<protein>
    <submittedName>
        <fullName evidence="1">Gst16</fullName>
    </submittedName>
</protein>
<accession>A0A0A9G0F7</accession>
<reference evidence="1" key="1">
    <citation type="submission" date="2014-09" db="EMBL/GenBank/DDBJ databases">
        <authorList>
            <person name="Magalhaes I.L.F."/>
            <person name="Oliveira U."/>
            <person name="Santos F.R."/>
            <person name="Vidigal T.H.D.A."/>
            <person name="Brescovit A.D."/>
            <person name="Santos A.J."/>
        </authorList>
    </citation>
    <scope>NUCLEOTIDE SEQUENCE</scope>
    <source>
        <tissue evidence="1">Shoot tissue taken approximately 20 cm above the soil surface</tissue>
    </source>
</reference>
<dbReference type="EMBL" id="GBRH01179894">
    <property type="protein sequence ID" value="JAE18002.1"/>
    <property type="molecule type" value="Transcribed_RNA"/>
</dbReference>
<name>A0A0A9G0F7_ARUDO</name>
<evidence type="ECO:0000313" key="1">
    <source>
        <dbReference type="EMBL" id="JAE18002.1"/>
    </source>
</evidence>
<reference evidence="1" key="2">
    <citation type="journal article" date="2015" name="Data Brief">
        <title>Shoot transcriptome of the giant reed, Arundo donax.</title>
        <authorList>
            <person name="Barrero R.A."/>
            <person name="Guerrero F.D."/>
            <person name="Moolhuijzen P."/>
            <person name="Goolsby J.A."/>
            <person name="Tidwell J."/>
            <person name="Bellgard S.E."/>
            <person name="Bellgard M.I."/>
        </authorList>
    </citation>
    <scope>NUCLEOTIDE SEQUENCE</scope>
    <source>
        <tissue evidence="1">Shoot tissue taken approximately 20 cm above the soil surface</tissue>
    </source>
</reference>
<dbReference type="AlphaFoldDB" id="A0A0A9G0F7"/>
<proteinExistence type="predicted"/>
<organism evidence="1">
    <name type="scientific">Arundo donax</name>
    <name type="common">Giant reed</name>
    <name type="synonym">Donax arundinaceus</name>
    <dbReference type="NCBI Taxonomy" id="35708"/>
    <lineage>
        <taxon>Eukaryota</taxon>
        <taxon>Viridiplantae</taxon>
        <taxon>Streptophyta</taxon>
        <taxon>Embryophyta</taxon>
        <taxon>Tracheophyta</taxon>
        <taxon>Spermatophyta</taxon>
        <taxon>Magnoliopsida</taxon>
        <taxon>Liliopsida</taxon>
        <taxon>Poales</taxon>
        <taxon>Poaceae</taxon>
        <taxon>PACMAD clade</taxon>
        <taxon>Arundinoideae</taxon>
        <taxon>Arundineae</taxon>
        <taxon>Arundo</taxon>
    </lineage>
</organism>